<feature type="compositionally biased region" description="Polar residues" evidence="1">
    <location>
        <begin position="207"/>
        <end position="221"/>
    </location>
</feature>
<evidence type="ECO:0000313" key="3">
    <source>
        <dbReference type="Proteomes" id="UP001203297"/>
    </source>
</evidence>
<feature type="compositionally biased region" description="Polar residues" evidence="1">
    <location>
        <begin position="277"/>
        <end position="292"/>
    </location>
</feature>
<feature type="region of interest" description="Disordered" evidence="1">
    <location>
        <begin position="347"/>
        <end position="382"/>
    </location>
</feature>
<feature type="region of interest" description="Disordered" evidence="1">
    <location>
        <begin position="1"/>
        <end position="30"/>
    </location>
</feature>
<protein>
    <submittedName>
        <fullName evidence="2">Uncharacterized protein</fullName>
    </submittedName>
</protein>
<dbReference type="EMBL" id="WTXG01000014">
    <property type="protein sequence ID" value="KAI0301611.1"/>
    <property type="molecule type" value="Genomic_DNA"/>
</dbReference>
<dbReference type="Proteomes" id="UP001203297">
    <property type="component" value="Unassembled WGS sequence"/>
</dbReference>
<evidence type="ECO:0000256" key="1">
    <source>
        <dbReference type="SAM" id="MobiDB-lite"/>
    </source>
</evidence>
<name>A0AAD4M5T9_9AGAM</name>
<dbReference type="AlphaFoldDB" id="A0AAD4M5T9"/>
<accession>A0AAD4M5T9</accession>
<gene>
    <name evidence="2" type="ORF">B0F90DRAFT_1718672</name>
</gene>
<organism evidence="2 3">
    <name type="scientific">Multifurca ochricompacta</name>
    <dbReference type="NCBI Taxonomy" id="376703"/>
    <lineage>
        <taxon>Eukaryota</taxon>
        <taxon>Fungi</taxon>
        <taxon>Dikarya</taxon>
        <taxon>Basidiomycota</taxon>
        <taxon>Agaricomycotina</taxon>
        <taxon>Agaricomycetes</taxon>
        <taxon>Russulales</taxon>
        <taxon>Russulaceae</taxon>
        <taxon>Multifurca</taxon>
    </lineage>
</organism>
<reference evidence="2" key="1">
    <citation type="journal article" date="2022" name="New Phytol.">
        <title>Evolutionary transition to the ectomycorrhizal habit in the genomes of a hyperdiverse lineage of mushroom-forming fungi.</title>
        <authorList>
            <person name="Looney B."/>
            <person name="Miyauchi S."/>
            <person name="Morin E."/>
            <person name="Drula E."/>
            <person name="Courty P.E."/>
            <person name="Kohler A."/>
            <person name="Kuo A."/>
            <person name="LaButti K."/>
            <person name="Pangilinan J."/>
            <person name="Lipzen A."/>
            <person name="Riley R."/>
            <person name="Andreopoulos W."/>
            <person name="He G."/>
            <person name="Johnson J."/>
            <person name="Nolan M."/>
            <person name="Tritt A."/>
            <person name="Barry K.W."/>
            <person name="Grigoriev I.V."/>
            <person name="Nagy L.G."/>
            <person name="Hibbett D."/>
            <person name="Henrissat B."/>
            <person name="Matheny P.B."/>
            <person name="Labbe J."/>
            <person name="Martin F.M."/>
        </authorList>
    </citation>
    <scope>NUCLEOTIDE SEQUENCE</scope>
    <source>
        <strain evidence="2">BPL690</strain>
    </source>
</reference>
<sequence>MMMVQKPVHILTAPSTHRRHPSAPPAVLVQPTRIPGLLSLSKPLAQPRYQQQQQQQHQHHQTHQNRNPRSAHNKPKPVNNARQSPPPPPTATQPQHSEDLNKVFPTTRPISKPPAIPINPSPALERPPRGRQSSKQIKDKLKTRSNSQSLVRRNNNRRHHSQHHQGSPPNPSILPSQAEAINKLNTSVRSLTLYTHQHNSFDPFLVSSESDSDNPPSTPAKSNPPVRPAPKLASRPNGKLARRRWNINDVPSTPTPSKALSVPRPRGQPHSWESRPLNLSRSVPTVSSTQSGGRAMGVFPICDDLTDVEDDTYNDDGVFAPTTPVRVKGGSVTWQQSLVYDDGPRTAPLTSHRSGFPFNSKSTSTPTPERKRNHIRSPSEGVFSLSMDEDSSFSSLSDASGELKANINFSPRRRIVSATSTPIGAKKDFWASSKFQNSPNPDVLPVPAFKAQAAL</sequence>
<evidence type="ECO:0000313" key="2">
    <source>
        <dbReference type="EMBL" id="KAI0301611.1"/>
    </source>
</evidence>
<proteinExistence type="predicted"/>
<feature type="compositionally biased region" description="Polar residues" evidence="1">
    <location>
        <begin position="348"/>
        <end position="367"/>
    </location>
</feature>
<feature type="compositionally biased region" description="Polar residues" evidence="1">
    <location>
        <begin position="249"/>
        <end position="258"/>
    </location>
</feature>
<feature type="compositionally biased region" description="Pro residues" evidence="1">
    <location>
        <begin position="111"/>
        <end position="120"/>
    </location>
</feature>
<feature type="region of interest" description="Disordered" evidence="1">
    <location>
        <begin position="46"/>
        <end position="175"/>
    </location>
</feature>
<comment type="caution">
    <text evidence="2">The sequence shown here is derived from an EMBL/GenBank/DDBJ whole genome shotgun (WGS) entry which is preliminary data.</text>
</comment>
<feature type="region of interest" description="Disordered" evidence="1">
    <location>
        <begin position="204"/>
        <end position="292"/>
    </location>
</feature>
<keyword evidence="3" id="KW-1185">Reference proteome</keyword>
<feature type="compositionally biased region" description="Basic residues" evidence="1">
    <location>
        <begin position="154"/>
        <end position="163"/>
    </location>
</feature>